<dbReference type="InterPro" id="IPR018089">
    <property type="entry name" value="OMPdecase_AS"/>
</dbReference>
<organism evidence="7 8">
    <name type="scientific">Rubus argutus</name>
    <name type="common">Southern blackberry</name>
    <dbReference type="NCBI Taxonomy" id="59490"/>
    <lineage>
        <taxon>Eukaryota</taxon>
        <taxon>Viridiplantae</taxon>
        <taxon>Streptophyta</taxon>
        <taxon>Embryophyta</taxon>
        <taxon>Tracheophyta</taxon>
        <taxon>Spermatophyta</taxon>
        <taxon>Magnoliopsida</taxon>
        <taxon>eudicotyledons</taxon>
        <taxon>Gunneridae</taxon>
        <taxon>Pentapetalae</taxon>
        <taxon>rosids</taxon>
        <taxon>fabids</taxon>
        <taxon>Rosales</taxon>
        <taxon>Rosaceae</taxon>
        <taxon>Rosoideae</taxon>
        <taxon>Rosoideae incertae sedis</taxon>
        <taxon>Rubus</taxon>
    </lineage>
</organism>
<reference evidence="7 8" key="1">
    <citation type="journal article" date="2023" name="G3 (Bethesda)">
        <title>A chromosome-length genome assembly and annotation of blackberry (Rubus argutus, cv. 'Hillquist').</title>
        <authorList>
            <person name="Bruna T."/>
            <person name="Aryal R."/>
            <person name="Dudchenko O."/>
            <person name="Sargent D.J."/>
            <person name="Mead D."/>
            <person name="Buti M."/>
            <person name="Cavallini A."/>
            <person name="Hytonen T."/>
            <person name="Andres J."/>
            <person name="Pham M."/>
            <person name="Weisz D."/>
            <person name="Mascagni F."/>
            <person name="Usai G."/>
            <person name="Natali L."/>
            <person name="Bassil N."/>
            <person name="Fernandez G.E."/>
            <person name="Lomsadze A."/>
            <person name="Armour M."/>
            <person name="Olukolu B."/>
            <person name="Poorten T."/>
            <person name="Britton C."/>
            <person name="Davik J."/>
            <person name="Ashrafi H."/>
            <person name="Aiden E.L."/>
            <person name="Borodovsky M."/>
            <person name="Worthington M."/>
        </authorList>
    </citation>
    <scope>NUCLEOTIDE SEQUENCE [LARGE SCALE GENOMIC DNA]</scope>
    <source>
        <strain evidence="7">PI 553951</strain>
    </source>
</reference>
<sequence>MVRVLKEKRKVAEEMEGIVLKFLEENRKVVVPKVEKEKVRVKGLEFEERAKLTKNPTGKRLFEVMAQKKSNLCLAADVGTAKELLDIAEKVGPEICLLKTHVDILPDFTPDFGSKLRSIAKKHNFLIFEDRKFADIGNTVTMQYEGGIFHIGLG</sequence>
<name>A0AAW1Y3S3_RUBAR</name>
<dbReference type="EC" id="4.1.1.23" evidence="2"/>
<dbReference type="Gene3D" id="3.20.20.70">
    <property type="entry name" value="Aldolase class I"/>
    <property type="match status" value="1"/>
</dbReference>
<dbReference type="Proteomes" id="UP001457282">
    <property type="component" value="Unassembled WGS sequence"/>
</dbReference>
<dbReference type="SUPFAM" id="SSF51366">
    <property type="entry name" value="Ribulose-phoshate binding barrel"/>
    <property type="match status" value="1"/>
</dbReference>
<accession>A0AAW1Y3S3</accession>
<dbReference type="EMBL" id="JBEDUW010000002">
    <property type="protein sequence ID" value="KAK9943748.1"/>
    <property type="molecule type" value="Genomic_DNA"/>
</dbReference>
<comment type="pathway">
    <text evidence="1">Pyrimidine metabolism; UMP biosynthesis via de novo pathway; UMP from orotate: step 2/2.</text>
</comment>
<gene>
    <name evidence="7" type="ORF">M0R45_009346</name>
</gene>
<dbReference type="GO" id="GO:0006207">
    <property type="term" value="P:'de novo' pyrimidine nucleobase biosynthetic process"/>
    <property type="evidence" value="ECO:0007669"/>
    <property type="project" value="InterPro"/>
</dbReference>
<dbReference type="GO" id="GO:0004588">
    <property type="term" value="F:orotate phosphoribosyltransferase activity"/>
    <property type="evidence" value="ECO:0007669"/>
    <property type="project" value="TreeGrafter"/>
</dbReference>
<dbReference type="GO" id="GO:0004590">
    <property type="term" value="F:orotidine-5'-phosphate decarboxylase activity"/>
    <property type="evidence" value="ECO:0007669"/>
    <property type="project" value="UniProtKB-EC"/>
</dbReference>
<dbReference type="PANTHER" id="PTHR19278:SF9">
    <property type="entry name" value="URIDINE 5'-MONOPHOSPHATE SYNTHASE"/>
    <property type="match status" value="1"/>
</dbReference>
<evidence type="ECO:0000256" key="3">
    <source>
        <dbReference type="ARBA" id="ARBA00022793"/>
    </source>
</evidence>
<dbReference type="Pfam" id="PF00215">
    <property type="entry name" value="OMPdecase"/>
    <property type="match status" value="1"/>
</dbReference>
<evidence type="ECO:0000256" key="2">
    <source>
        <dbReference type="ARBA" id="ARBA00012321"/>
    </source>
</evidence>
<keyword evidence="3" id="KW-0210">Decarboxylase</keyword>
<evidence type="ECO:0000313" key="8">
    <source>
        <dbReference type="Proteomes" id="UP001457282"/>
    </source>
</evidence>
<keyword evidence="4" id="KW-0665">Pyrimidine biosynthesis</keyword>
<dbReference type="GO" id="GO:0006222">
    <property type="term" value="P:UMP biosynthetic process"/>
    <property type="evidence" value="ECO:0007669"/>
    <property type="project" value="TreeGrafter"/>
</dbReference>
<dbReference type="InterPro" id="IPR011060">
    <property type="entry name" value="RibuloseP-bd_barrel"/>
</dbReference>
<comment type="caution">
    <text evidence="7">The sequence shown here is derived from an EMBL/GenBank/DDBJ whole genome shotgun (WGS) entry which is preliminary data.</text>
</comment>
<keyword evidence="5" id="KW-0456">Lyase</keyword>
<evidence type="ECO:0000256" key="4">
    <source>
        <dbReference type="ARBA" id="ARBA00022975"/>
    </source>
</evidence>
<evidence type="ECO:0000256" key="1">
    <source>
        <dbReference type="ARBA" id="ARBA00004861"/>
    </source>
</evidence>
<protein>
    <recommendedName>
        <fullName evidence="2">orotidine-5'-phosphate decarboxylase</fullName>
        <ecNumber evidence="2">4.1.1.23</ecNumber>
    </recommendedName>
</protein>
<dbReference type="InterPro" id="IPR001754">
    <property type="entry name" value="OMPdeCOase_dom"/>
</dbReference>
<dbReference type="PANTHER" id="PTHR19278">
    <property type="entry name" value="OROTATE PHOSPHORIBOSYLTRANSFERASE"/>
    <property type="match status" value="1"/>
</dbReference>
<dbReference type="AlphaFoldDB" id="A0AAW1Y3S3"/>
<keyword evidence="8" id="KW-1185">Reference proteome</keyword>
<dbReference type="InterPro" id="IPR013785">
    <property type="entry name" value="Aldolase_TIM"/>
</dbReference>
<dbReference type="PROSITE" id="PS00156">
    <property type="entry name" value="OMPDECASE"/>
    <property type="match status" value="1"/>
</dbReference>
<evidence type="ECO:0000256" key="5">
    <source>
        <dbReference type="ARBA" id="ARBA00023239"/>
    </source>
</evidence>
<evidence type="ECO:0000313" key="7">
    <source>
        <dbReference type="EMBL" id="KAK9943748.1"/>
    </source>
</evidence>
<feature type="domain" description="Orotidine 5'-phosphate decarboxylase" evidence="6">
    <location>
        <begin position="70"/>
        <end position="147"/>
    </location>
</feature>
<proteinExistence type="predicted"/>
<evidence type="ECO:0000259" key="6">
    <source>
        <dbReference type="Pfam" id="PF00215"/>
    </source>
</evidence>